<evidence type="ECO:0000313" key="2">
    <source>
        <dbReference type="Proteomes" id="UP000572635"/>
    </source>
</evidence>
<proteinExistence type="predicted"/>
<dbReference type="AlphaFoldDB" id="A0A7W8QSZ4"/>
<dbReference type="InterPro" id="IPR029058">
    <property type="entry name" value="AB_hydrolase_fold"/>
</dbReference>
<dbReference type="RefSeq" id="WP_184398155.1">
    <property type="nucleotide sequence ID" value="NZ_BAAAJD010000181.1"/>
</dbReference>
<reference evidence="1 2" key="1">
    <citation type="submission" date="2020-08" db="EMBL/GenBank/DDBJ databases">
        <title>Sequencing the genomes of 1000 actinobacteria strains.</title>
        <authorList>
            <person name="Klenk H.-P."/>
        </authorList>
    </citation>
    <scope>NUCLEOTIDE SEQUENCE [LARGE SCALE GENOMIC DNA]</scope>
    <source>
        <strain evidence="1 2">DSM 44551</strain>
    </source>
</reference>
<gene>
    <name evidence="1" type="ORF">HDA36_005538</name>
</gene>
<organism evidence="1 2">
    <name type="scientific">Nocardiopsis composta</name>
    <dbReference type="NCBI Taxonomy" id="157465"/>
    <lineage>
        <taxon>Bacteria</taxon>
        <taxon>Bacillati</taxon>
        <taxon>Actinomycetota</taxon>
        <taxon>Actinomycetes</taxon>
        <taxon>Streptosporangiales</taxon>
        <taxon>Nocardiopsidaceae</taxon>
        <taxon>Nocardiopsis</taxon>
    </lineage>
</organism>
<accession>A0A7W8QSZ4</accession>
<protein>
    <recommendedName>
        <fullName evidence="3">Alpha/beta hydrolase</fullName>
    </recommendedName>
</protein>
<dbReference type="SUPFAM" id="SSF53474">
    <property type="entry name" value="alpha/beta-Hydrolases"/>
    <property type="match status" value="1"/>
</dbReference>
<dbReference type="Gene3D" id="3.40.50.1820">
    <property type="entry name" value="alpha/beta hydrolase"/>
    <property type="match status" value="1"/>
</dbReference>
<dbReference type="Proteomes" id="UP000572635">
    <property type="component" value="Unassembled WGS sequence"/>
</dbReference>
<dbReference type="EMBL" id="JACHDB010000002">
    <property type="protein sequence ID" value="MBB5435390.1"/>
    <property type="molecule type" value="Genomic_DNA"/>
</dbReference>
<keyword evidence="2" id="KW-1185">Reference proteome</keyword>
<dbReference type="PANTHER" id="PTHR43265:SF1">
    <property type="entry name" value="ESTERASE ESTD"/>
    <property type="match status" value="1"/>
</dbReference>
<name>A0A7W8QSZ4_9ACTN</name>
<evidence type="ECO:0008006" key="3">
    <source>
        <dbReference type="Google" id="ProtNLM"/>
    </source>
</evidence>
<evidence type="ECO:0000313" key="1">
    <source>
        <dbReference type="EMBL" id="MBB5435390.1"/>
    </source>
</evidence>
<comment type="caution">
    <text evidence="1">The sequence shown here is derived from an EMBL/GenBank/DDBJ whole genome shotgun (WGS) entry which is preliminary data.</text>
</comment>
<sequence length="369" mass="38666">MPWLLPTRPRPPHRGARRAPLRIAAGAAATVLLAAGCVPGGTGSEPADPPGVEPVERDVRFTSGPDTVHGTFALPPGAESGEKVPAALIISGSGPTDRDGDNPGRMDAGTNLNFARVLADAGVASFRYDKLGSGETGTGSRDEDDPVDYDVFEQEMVDAYAELAAQPEVDPSRLLVLGHSEGALFALRAPEAVAGHPPAALVLAAPPGTRYLDLLDRQLTEQMRTAESAGLSEADATAILSDVRTATARLRAGDPLPEDLSPELEPLFGPQTEPFLREIDALDPLDLARGLPAGTRTLVLWGTEDAQVAEAEVDRLTGGLPDATRVDLDGADHVFRMYDPAPGSVAADADRRFSPDVAPALEDFLDTAL</sequence>
<dbReference type="InterPro" id="IPR053145">
    <property type="entry name" value="AB_hydrolase_Est10"/>
</dbReference>
<dbReference type="GO" id="GO:0052689">
    <property type="term" value="F:carboxylic ester hydrolase activity"/>
    <property type="evidence" value="ECO:0007669"/>
    <property type="project" value="TreeGrafter"/>
</dbReference>
<dbReference type="PANTHER" id="PTHR43265">
    <property type="entry name" value="ESTERASE ESTD"/>
    <property type="match status" value="1"/>
</dbReference>